<dbReference type="SUPFAM" id="SSF64518">
    <property type="entry name" value="Phase 1 flagellin"/>
    <property type="match status" value="2"/>
</dbReference>
<comment type="subcellular location">
    <subcellularLocation>
        <location evidence="1">Bacterial flagellum</location>
    </subcellularLocation>
    <subcellularLocation>
        <location evidence="2">Secreted</location>
    </subcellularLocation>
</comment>
<keyword evidence="11" id="KW-0282">Flagellum</keyword>
<organism evidence="11 12">
    <name type="scientific">Azomonas agilis</name>
    <dbReference type="NCBI Taxonomy" id="116849"/>
    <lineage>
        <taxon>Bacteria</taxon>
        <taxon>Pseudomonadati</taxon>
        <taxon>Pseudomonadota</taxon>
        <taxon>Gammaproteobacteria</taxon>
        <taxon>Pseudomonadales</taxon>
        <taxon>Pseudomonadaceae</taxon>
        <taxon>Azomonas</taxon>
    </lineage>
</organism>
<accession>A0A562I207</accession>
<feature type="domain" description="Flagellar hook-associated protein FlgK helical" evidence="10">
    <location>
        <begin position="93"/>
        <end position="324"/>
    </location>
</feature>
<evidence type="ECO:0000256" key="2">
    <source>
        <dbReference type="ARBA" id="ARBA00004613"/>
    </source>
</evidence>
<reference evidence="11 12" key="1">
    <citation type="submission" date="2019-07" db="EMBL/GenBank/DDBJ databases">
        <title>Genomic Encyclopedia of Type Strains, Phase I: the one thousand microbial genomes (KMG-I) project.</title>
        <authorList>
            <person name="Kyrpides N."/>
        </authorList>
    </citation>
    <scope>NUCLEOTIDE SEQUENCE [LARGE SCALE GENOMIC DNA]</scope>
    <source>
        <strain evidence="11 12">DSM 375</strain>
    </source>
</reference>
<dbReference type="Pfam" id="PF22638">
    <property type="entry name" value="FlgK_D1"/>
    <property type="match status" value="1"/>
</dbReference>
<dbReference type="AlphaFoldDB" id="A0A562I207"/>
<name>A0A562I207_9GAMM</name>
<feature type="domain" description="Flagellar basal body rod protein N-terminal" evidence="7">
    <location>
        <begin position="6"/>
        <end position="34"/>
    </location>
</feature>
<dbReference type="NCBIfam" id="TIGR02492">
    <property type="entry name" value="flgK_ends"/>
    <property type="match status" value="1"/>
</dbReference>
<dbReference type="InterPro" id="IPR002371">
    <property type="entry name" value="FlgK"/>
</dbReference>
<dbReference type="EMBL" id="VLKG01000006">
    <property type="protein sequence ID" value="TWH64982.1"/>
    <property type="molecule type" value="Genomic_DNA"/>
</dbReference>
<evidence type="ECO:0000259" key="9">
    <source>
        <dbReference type="Pfam" id="PF21158"/>
    </source>
</evidence>
<proteinExistence type="inferred from homology"/>
<dbReference type="GO" id="GO:0005576">
    <property type="term" value="C:extracellular region"/>
    <property type="evidence" value="ECO:0007669"/>
    <property type="project" value="UniProtKB-SubCell"/>
</dbReference>
<evidence type="ECO:0000259" key="8">
    <source>
        <dbReference type="Pfam" id="PF06429"/>
    </source>
</evidence>
<dbReference type="PRINTS" id="PR01005">
    <property type="entry name" value="FLGHOOKAP1"/>
</dbReference>
<dbReference type="RefSeq" id="WP_144571627.1">
    <property type="nucleotide sequence ID" value="NZ_VLKG01000006.1"/>
</dbReference>
<evidence type="ECO:0000256" key="1">
    <source>
        <dbReference type="ARBA" id="ARBA00004365"/>
    </source>
</evidence>
<dbReference type="InterPro" id="IPR010930">
    <property type="entry name" value="Flg_bb/hook_C_dom"/>
</dbReference>
<dbReference type="GO" id="GO:0044780">
    <property type="term" value="P:bacterial-type flagellum assembly"/>
    <property type="evidence" value="ECO:0007669"/>
    <property type="project" value="InterPro"/>
</dbReference>
<dbReference type="OrthoDB" id="9802553at2"/>
<dbReference type="GO" id="GO:0009424">
    <property type="term" value="C:bacterial-type flagellum hook"/>
    <property type="evidence" value="ECO:0007669"/>
    <property type="project" value="InterPro"/>
</dbReference>
<keyword evidence="5" id="KW-0964">Secreted</keyword>
<keyword evidence="11" id="KW-0969">Cilium</keyword>
<gene>
    <name evidence="11" type="ORF">LX59_01924</name>
</gene>
<feature type="domain" description="Flagellar hook-associated protein 1 D2-like" evidence="9">
    <location>
        <begin position="351"/>
        <end position="424"/>
    </location>
</feature>
<evidence type="ECO:0000256" key="4">
    <source>
        <dbReference type="ARBA" id="ARBA00016244"/>
    </source>
</evidence>
<dbReference type="PANTHER" id="PTHR30033:SF1">
    <property type="entry name" value="FLAGELLAR HOOK-ASSOCIATED PROTEIN 1"/>
    <property type="match status" value="1"/>
</dbReference>
<evidence type="ECO:0000256" key="5">
    <source>
        <dbReference type="ARBA" id="ARBA00022525"/>
    </source>
</evidence>
<keyword evidence="11" id="KW-0966">Cell projection</keyword>
<keyword evidence="12" id="KW-1185">Reference proteome</keyword>
<evidence type="ECO:0000313" key="11">
    <source>
        <dbReference type="EMBL" id="TWH64982.1"/>
    </source>
</evidence>
<sequence>MADLLSIGRSGLTASRTQLTTTGHNIANVDTPGYSRQIVTKIAESTRVANTGYVGSGTSAVSVRRAYSEYLTTQVRTNTTKNSHAVAFQSQVETLDSLLADSTTGIGSALDSFFTSLQTASTDPANTTTRQLVLSDAGALAQRFNSLNATISEQNSLINKEIRAVGSQINGLAETIGKLNEAIATASSKGEQPNELMDSRDEAIRELSSYIGVSVVQQDNSTLNVFIGNGQPLVVGEKVNALEVSRDVDDPTQVEINFVNESSKRAITGQLNGGTLGGLIDFRDKVLIPSLNSLGQMALAFSDAVNTQLSQGVDLNGNSGAALFTDINDDALASQRVTPSTYNSSEIDGSLRITSAANLVASDYQLRFDGSNYTALRLSDGASIQVSQDDQGVLTFKDTLGQDQGFSVTLTGSPVSGDSFTLLPTRQAAGDIQAILTQPDQLALAAPLRSEAAAQNSGTGSIGQPELVGSSGSDFESLEAISSITWTYNADGELTATAPNVPDGFSVVITPENISIDSSNTNTLSYSLAINNGTSSVSYNIQQDFSGIPKEGDSFTVSFNSQGVGDGRNAQALVDLQDKQILGVTRSSSGYSLSDAYGNMVESVGTTTAVARQEVQVTGAVLTQATNSRNSLSGVDLDEEAANLIKFEQYYNASAQVIQVARSMFDTLLAAFR</sequence>
<dbReference type="Pfam" id="PF06429">
    <property type="entry name" value="Flg_bbr_C"/>
    <property type="match status" value="1"/>
</dbReference>
<protein>
    <recommendedName>
        <fullName evidence="4">Flagellar hook-associated protein 1</fullName>
    </recommendedName>
</protein>
<evidence type="ECO:0000256" key="3">
    <source>
        <dbReference type="ARBA" id="ARBA00009677"/>
    </source>
</evidence>
<dbReference type="InterPro" id="IPR053927">
    <property type="entry name" value="FlgK_helical"/>
</dbReference>
<dbReference type="Pfam" id="PF21158">
    <property type="entry name" value="flgK_1st_1"/>
    <property type="match status" value="1"/>
</dbReference>
<comment type="caution">
    <text evidence="11">The sequence shown here is derived from an EMBL/GenBank/DDBJ whole genome shotgun (WGS) entry which is preliminary data.</text>
</comment>
<evidence type="ECO:0000256" key="6">
    <source>
        <dbReference type="ARBA" id="ARBA00023143"/>
    </source>
</evidence>
<dbReference type="PANTHER" id="PTHR30033">
    <property type="entry name" value="FLAGELLAR HOOK-ASSOCIATED PROTEIN 1"/>
    <property type="match status" value="1"/>
</dbReference>
<comment type="similarity">
    <text evidence="3">Belongs to the flagella basal body rod proteins family.</text>
</comment>
<evidence type="ECO:0000259" key="7">
    <source>
        <dbReference type="Pfam" id="PF00460"/>
    </source>
</evidence>
<keyword evidence="6" id="KW-0975">Bacterial flagellum</keyword>
<dbReference type="Pfam" id="PF00460">
    <property type="entry name" value="Flg_bb_rod"/>
    <property type="match status" value="1"/>
</dbReference>
<dbReference type="InterPro" id="IPR049119">
    <property type="entry name" value="FlgK_D2-like"/>
</dbReference>
<dbReference type="InterPro" id="IPR001444">
    <property type="entry name" value="Flag_bb_rod_N"/>
</dbReference>
<evidence type="ECO:0000313" key="12">
    <source>
        <dbReference type="Proteomes" id="UP000319627"/>
    </source>
</evidence>
<feature type="domain" description="Flagellar basal-body/hook protein C-terminal" evidence="8">
    <location>
        <begin position="633"/>
        <end position="669"/>
    </location>
</feature>
<dbReference type="Proteomes" id="UP000319627">
    <property type="component" value="Unassembled WGS sequence"/>
</dbReference>
<dbReference type="GO" id="GO:0005198">
    <property type="term" value="F:structural molecule activity"/>
    <property type="evidence" value="ECO:0007669"/>
    <property type="project" value="InterPro"/>
</dbReference>
<evidence type="ECO:0000259" key="10">
    <source>
        <dbReference type="Pfam" id="PF22638"/>
    </source>
</evidence>